<dbReference type="PROSITE" id="PS51257">
    <property type="entry name" value="PROKAR_LIPOPROTEIN"/>
    <property type="match status" value="1"/>
</dbReference>
<name>A0A8T9MVN3_9NEIS</name>
<dbReference type="AlphaFoldDB" id="A0A8T9MVN3"/>
<dbReference type="RefSeq" id="WP_051255539.1">
    <property type="nucleotide sequence ID" value="NZ_CP091521.1"/>
</dbReference>
<dbReference type="EMBL" id="CP091521">
    <property type="protein sequence ID" value="UOP04915.1"/>
    <property type="molecule type" value="Genomic_DNA"/>
</dbReference>
<evidence type="ECO:0000313" key="2">
    <source>
        <dbReference type="EMBL" id="UOP04915.1"/>
    </source>
</evidence>
<protein>
    <submittedName>
        <fullName evidence="2">Cytochrome C</fullName>
    </submittedName>
</protein>
<sequence>MKINKTVWLLAGVLAVAACDNPVSGGEGQGAQTSEAASQTVASQAAAAEPQTVELKSRDGVLTIKTAGAFADKADDEALRPEGIKPEQLILLQHNESDNITVYAADFGKAKHEAADYFAKLKKALESNKDLKDLRVETLSEARMDYRFSQNDANGDFALNESCAALVAGGQVYGVCASSPEISTDALAAVLNDINVRVLAEEGAEAASAAAASEASASGAVSAAN</sequence>
<feature type="compositionally biased region" description="Low complexity" evidence="1">
    <location>
        <begin position="31"/>
        <end position="46"/>
    </location>
</feature>
<feature type="region of interest" description="Disordered" evidence="1">
    <location>
        <begin position="24"/>
        <end position="46"/>
    </location>
</feature>
<evidence type="ECO:0000256" key="1">
    <source>
        <dbReference type="SAM" id="MobiDB-lite"/>
    </source>
</evidence>
<keyword evidence="3" id="KW-1185">Reference proteome</keyword>
<accession>A0A8T9MVN3</accession>
<dbReference type="Proteomes" id="UP000831534">
    <property type="component" value="Chromosome"/>
</dbReference>
<proteinExistence type="predicted"/>
<dbReference type="KEGG" id="ckh:LVJ77_00670"/>
<reference evidence="2" key="2">
    <citation type="submission" date="2024-09" db="EMBL/GenBank/DDBJ databases">
        <authorList>
            <person name="Veyrier F.J."/>
        </authorList>
    </citation>
    <scope>NUCLEOTIDE SEQUENCE</scope>
    <source>
        <strain evidence="2">17694</strain>
    </source>
</reference>
<gene>
    <name evidence="2" type="ORF">LVJ77_00670</name>
</gene>
<evidence type="ECO:0000313" key="3">
    <source>
        <dbReference type="Proteomes" id="UP000831534"/>
    </source>
</evidence>
<organism evidence="2 3">
    <name type="scientific">Conchiformibius kuhniae</name>
    <dbReference type="NCBI Taxonomy" id="211502"/>
    <lineage>
        <taxon>Bacteria</taxon>
        <taxon>Pseudomonadati</taxon>
        <taxon>Pseudomonadota</taxon>
        <taxon>Betaproteobacteria</taxon>
        <taxon>Neisseriales</taxon>
        <taxon>Neisseriaceae</taxon>
        <taxon>Conchiformibius</taxon>
    </lineage>
</organism>
<reference evidence="2" key="1">
    <citation type="journal article" date="2022" name="Res Sq">
        <title>Evolution of multicellular longitudinally dividing oral cavity symbionts (Neisseriaceae).</title>
        <authorList>
            <person name="Nyongesa S."/>
            <person name="Weber P."/>
            <person name="Bernet E."/>
            <person name="Pullido F."/>
            <person name="Nieckarz M."/>
            <person name="Delaby M."/>
            <person name="Nieves C."/>
            <person name="Viehboeck T."/>
            <person name="Krause N."/>
            <person name="Rivera-Millot A."/>
            <person name="Nakamura A."/>
            <person name="Vischer N."/>
            <person name="VanNieuwenhze M."/>
            <person name="Brun Y."/>
            <person name="Cava F."/>
            <person name="Bulgheresi S."/>
            <person name="Veyrier F."/>
        </authorList>
    </citation>
    <scope>NUCLEOTIDE SEQUENCE</scope>
    <source>
        <strain evidence="2">17694</strain>
    </source>
</reference>